<dbReference type="InterPro" id="IPR034660">
    <property type="entry name" value="DinB/YfiT-like"/>
</dbReference>
<name>A0ABP4SBR6_9ACTN</name>
<proteinExistence type="predicted"/>
<organism evidence="2 3">
    <name type="scientific">Fodinicola feengrottensis</name>
    <dbReference type="NCBI Taxonomy" id="435914"/>
    <lineage>
        <taxon>Bacteria</taxon>
        <taxon>Bacillati</taxon>
        <taxon>Actinomycetota</taxon>
        <taxon>Actinomycetes</taxon>
        <taxon>Mycobacteriales</taxon>
        <taxon>Fodinicola</taxon>
    </lineage>
</organism>
<dbReference type="SUPFAM" id="SSF109854">
    <property type="entry name" value="DinB/YfiT-like putative metalloenzymes"/>
    <property type="match status" value="1"/>
</dbReference>
<dbReference type="GO" id="GO:0016853">
    <property type="term" value="F:isomerase activity"/>
    <property type="evidence" value="ECO:0007669"/>
    <property type="project" value="UniProtKB-KW"/>
</dbReference>
<sequence>MTAPIDAMKLARDERADLADLLIALTPAQWLTPSLCAGWRVRDVVAHMFSYEELGTGRLIGRFVTGGILPSKVNAAGVAAYADYSTDALVALVKDHLHPRGLTAGFGGRIALTDGVIHHQDIRRPLGIPRDIPAERMHAVLPFGRTAPTIGAAKRIRGLTLVASDLDWVAGTGPAVEGPAEALLMAMAGRHGIVKELSGPGQQILAERIGT</sequence>
<dbReference type="Gene3D" id="1.20.120.450">
    <property type="entry name" value="dinb family like domain"/>
    <property type="match status" value="1"/>
</dbReference>
<gene>
    <name evidence="2" type="ORF">GCM10009765_15640</name>
</gene>
<dbReference type="Proteomes" id="UP001500618">
    <property type="component" value="Unassembled WGS sequence"/>
</dbReference>
<dbReference type="NCBIfam" id="TIGR03083">
    <property type="entry name" value="maleylpyruvate isomerase family mycothiol-dependent enzyme"/>
    <property type="match status" value="1"/>
</dbReference>
<dbReference type="InterPro" id="IPR017517">
    <property type="entry name" value="Maleyloyr_isom"/>
</dbReference>
<evidence type="ECO:0000313" key="2">
    <source>
        <dbReference type="EMBL" id="GAA1667024.1"/>
    </source>
</evidence>
<dbReference type="Pfam" id="PF11716">
    <property type="entry name" value="MDMPI_N"/>
    <property type="match status" value="1"/>
</dbReference>
<feature type="domain" description="Mycothiol-dependent maleylpyruvate isomerase metal-binding" evidence="1">
    <location>
        <begin position="12"/>
        <end position="95"/>
    </location>
</feature>
<evidence type="ECO:0000313" key="3">
    <source>
        <dbReference type="Proteomes" id="UP001500618"/>
    </source>
</evidence>
<comment type="caution">
    <text evidence="2">The sequence shown here is derived from an EMBL/GenBank/DDBJ whole genome shotgun (WGS) entry which is preliminary data.</text>
</comment>
<reference evidence="3" key="1">
    <citation type="journal article" date="2019" name="Int. J. Syst. Evol. Microbiol.">
        <title>The Global Catalogue of Microorganisms (GCM) 10K type strain sequencing project: providing services to taxonomists for standard genome sequencing and annotation.</title>
        <authorList>
            <consortium name="The Broad Institute Genomics Platform"/>
            <consortium name="The Broad Institute Genome Sequencing Center for Infectious Disease"/>
            <person name="Wu L."/>
            <person name="Ma J."/>
        </authorList>
    </citation>
    <scope>NUCLEOTIDE SEQUENCE [LARGE SCALE GENOMIC DNA]</scope>
    <source>
        <strain evidence="3">JCM 14718</strain>
    </source>
</reference>
<dbReference type="EMBL" id="BAAANY010000005">
    <property type="protein sequence ID" value="GAA1667024.1"/>
    <property type="molecule type" value="Genomic_DNA"/>
</dbReference>
<keyword evidence="2" id="KW-0413">Isomerase</keyword>
<keyword evidence="3" id="KW-1185">Reference proteome</keyword>
<evidence type="ECO:0000259" key="1">
    <source>
        <dbReference type="Pfam" id="PF11716"/>
    </source>
</evidence>
<accession>A0ABP4SBR6</accession>
<dbReference type="InterPro" id="IPR024344">
    <property type="entry name" value="MDMPI_metal-binding"/>
</dbReference>
<protein>
    <submittedName>
        <fullName evidence="2">Maleylpyruvate isomerase family mycothiol-dependent enzyme</fullName>
    </submittedName>
</protein>